<dbReference type="RefSeq" id="WP_206291755.1">
    <property type="nucleotide sequence ID" value="NZ_CP063458.1"/>
</dbReference>
<dbReference type="Gene3D" id="3.30.70.120">
    <property type="match status" value="1"/>
</dbReference>
<dbReference type="Pfam" id="PF00543">
    <property type="entry name" value="P-II"/>
    <property type="match status" value="1"/>
</dbReference>
<reference evidence="2 3" key="1">
    <citation type="submission" date="2020-10" db="EMBL/GenBank/DDBJ databases">
        <title>Wide distribution of Phycisphaera-like planctomycetes from WD2101 soil group in peatlands and genome analysis of the first cultivated representative.</title>
        <authorList>
            <person name="Dedysh S.N."/>
            <person name="Beletsky A.V."/>
            <person name="Ivanova A."/>
            <person name="Kulichevskaya I.S."/>
            <person name="Suzina N.E."/>
            <person name="Philippov D.A."/>
            <person name="Rakitin A.L."/>
            <person name="Mardanov A.V."/>
            <person name="Ravin N.V."/>
        </authorList>
    </citation>
    <scope>NUCLEOTIDE SEQUENCE [LARGE SCALE GENOMIC DNA]</scope>
    <source>
        <strain evidence="2 3">M1803</strain>
    </source>
</reference>
<dbReference type="PANTHER" id="PTHR30115">
    <property type="entry name" value="NITROGEN REGULATORY PROTEIN P-II"/>
    <property type="match status" value="1"/>
</dbReference>
<dbReference type="PRINTS" id="PR00340">
    <property type="entry name" value="PIIGLNB"/>
</dbReference>
<dbReference type="Proteomes" id="UP000593765">
    <property type="component" value="Chromosome"/>
</dbReference>
<evidence type="ECO:0000313" key="2">
    <source>
        <dbReference type="EMBL" id="QOV88752.1"/>
    </source>
</evidence>
<evidence type="ECO:0000256" key="1">
    <source>
        <dbReference type="RuleBase" id="RU003936"/>
    </source>
</evidence>
<dbReference type="InterPro" id="IPR011322">
    <property type="entry name" value="N-reg_PII-like_a/b"/>
</dbReference>
<dbReference type="InterPro" id="IPR015867">
    <property type="entry name" value="N-reg_PII/ATP_PRibTrfase_C"/>
</dbReference>
<organism evidence="2 3">
    <name type="scientific">Humisphaera borealis</name>
    <dbReference type="NCBI Taxonomy" id="2807512"/>
    <lineage>
        <taxon>Bacteria</taxon>
        <taxon>Pseudomonadati</taxon>
        <taxon>Planctomycetota</taxon>
        <taxon>Phycisphaerae</taxon>
        <taxon>Tepidisphaerales</taxon>
        <taxon>Tepidisphaeraceae</taxon>
        <taxon>Humisphaera</taxon>
    </lineage>
</organism>
<proteinExistence type="inferred from homology"/>
<dbReference type="SUPFAM" id="SSF54913">
    <property type="entry name" value="GlnB-like"/>
    <property type="match status" value="1"/>
</dbReference>
<accession>A0A7M2WUA5</accession>
<dbReference type="AlphaFoldDB" id="A0A7M2WUA5"/>
<dbReference type="PROSITE" id="PS00638">
    <property type="entry name" value="PII_GLNB_CTER"/>
    <property type="match status" value="1"/>
</dbReference>
<dbReference type="InterPro" id="IPR002187">
    <property type="entry name" value="N-reg_PII"/>
</dbReference>
<dbReference type="KEGG" id="hbs:IPV69_21360"/>
<name>A0A7M2WUA5_9BACT</name>
<dbReference type="SMART" id="SM00938">
    <property type="entry name" value="P-II"/>
    <property type="match status" value="1"/>
</dbReference>
<dbReference type="InterPro" id="IPR017918">
    <property type="entry name" value="N-reg_PII_CS"/>
</dbReference>
<keyword evidence="3" id="KW-1185">Reference proteome</keyword>
<comment type="similarity">
    <text evidence="1">Belongs to the P(II) protein family.</text>
</comment>
<dbReference type="PANTHER" id="PTHR30115:SF11">
    <property type="entry name" value="NITROGEN REGULATORY PROTEIN P-II HOMOLOG"/>
    <property type="match status" value="1"/>
</dbReference>
<gene>
    <name evidence="2" type="ORF">IPV69_21360</name>
</gene>
<evidence type="ECO:0000313" key="3">
    <source>
        <dbReference type="Proteomes" id="UP000593765"/>
    </source>
</evidence>
<dbReference type="GO" id="GO:0005829">
    <property type="term" value="C:cytosol"/>
    <property type="evidence" value="ECO:0007669"/>
    <property type="project" value="TreeGrafter"/>
</dbReference>
<dbReference type="GO" id="GO:0030234">
    <property type="term" value="F:enzyme regulator activity"/>
    <property type="evidence" value="ECO:0007669"/>
    <property type="project" value="InterPro"/>
</dbReference>
<dbReference type="GO" id="GO:0005524">
    <property type="term" value="F:ATP binding"/>
    <property type="evidence" value="ECO:0007669"/>
    <property type="project" value="TreeGrafter"/>
</dbReference>
<sequence length="112" mass="11867">MQMIEAVIKPNKLDAVKTALAQLGILGMTAVECKGFGRQLGHTERYRGGKMDVGFVPKILLKIAVKAADVAPAVEAIQTAARSGAVGDGKIFVYPIAQAFRIRTGEEGEIAL</sequence>
<dbReference type="GO" id="GO:0006808">
    <property type="term" value="P:regulation of nitrogen utilization"/>
    <property type="evidence" value="ECO:0007669"/>
    <property type="project" value="InterPro"/>
</dbReference>
<dbReference type="EMBL" id="CP063458">
    <property type="protein sequence ID" value="QOV88752.1"/>
    <property type="molecule type" value="Genomic_DNA"/>
</dbReference>
<protein>
    <submittedName>
        <fullName evidence="2">P-II family nitrogen regulator</fullName>
    </submittedName>
</protein>
<dbReference type="PROSITE" id="PS51343">
    <property type="entry name" value="PII_GLNB_DOM"/>
    <property type="match status" value="1"/>
</dbReference>